<proteinExistence type="inferred from homology"/>
<dbReference type="PROSITE" id="PS00211">
    <property type="entry name" value="ABC_TRANSPORTER_1"/>
    <property type="match status" value="1"/>
</dbReference>
<name>A0A837C6U2_9BRAD</name>
<dbReference type="PANTHER" id="PTHR43776:SF7">
    <property type="entry name" value="D,D-DIPEPTIDE TRANSPORT ATP-BINDING PROTEIN DDPF-RELATED"/>
    <property type="match status" value="1"/>
</dbReference>
<dbReference type="GO" id="GO:0016887">
    <property type="term" value="F:ATP hydrolysis activity"/>
    <property type="evidence" value="ECO:0007669"/>
    <property type="project" value="InterPro"/>
</dbReference>
<evidence type="ECO:0000256" key="4">
    <source>
        <dbReference type="ARBA" id="ARBA00022741"/>
    </source>
</evidence>
<gene>
    <name evidence="8" type="ORF">BJA5080_07435</name>
</gene>
<dbReference type="InterPro" id="IPR017871">
    <property type="entry name" value="ABC_transporter-like_CS"/>
</dbReference>
<dbReference type="AlphaFoldDB" id="A0A837C6U2"/>
<dbReference type="RefSeq" id="WP_028175313.1">
    <property type="nucleotide sequence ID" value="NZ_ADOU02000007.1"/>
</dbReference>
<evidence type="ECO:0000256" key="1">
    <source>
        <dbReference type="ARBA" id="ARBA00004417"/>
    </source>
</evidence>
<feature type="domain" description="ABC transporter" evidence="7">
    <location>
        <begin position="9"/>
        <end position="252"/>
    </location>
</feature>
<evidence type="ECO:0000256" key="5">
    <source>
        <dbReference type="ARBA" id="ARBA00022840"/>
    </source>
</evidence>
<keyword evidence="3" id="KW-0813">Transport</keyword>
<comment type="subcellular location">
    <subcellularLocation>
        <location evidence="1">Cell inner membrane</location>
        <topology evidence="1">Peripheral membrane protein</topology>
    </subcellularLocation>
</comment>
<dbReference type="PROSITE" id="PS50893">
    <property type="entry name" value="ABC_TRANSPORTER_2"/>
    <property type="match status" value="1"/>
</dbReference>
<dbReference type="Pfam" id="PF08352">
    <property type="entry name" value="oligo_HPY"/>
    <property type="match status" value="1"/>
</dbReference>
<evidence type="ECO:0000313" key="9">
    <source>
        <dbReference type="Proteomes" id="UP000024900"/>
    </source>
</evidence>
<dbReference type="Pfam" id="PF00005">
    <property type="entry name" value="ABC_tran"/>
    <property type="match status" value="1"/>
</dbReference>
<evidence type="ECO:0000256" key="2">
    <source>
        <dbReference type="ARBA" id="ARBA00005417"/>
    </source>
</evidence>
<dbReference type="PANTHER" id="PTHR43776">
    <property type="entry name" value="TRANSPORT ATP-BINDING PROTEIN"/>
    <property type="match status" value="1"/>
</dbReference>
<dbReference type="NCBIfam" id="TIGR01727">
    <property type="entry name" value="oligo_HPY"/>
    <property type="match status" value="1"/>
</dbReference>
<evidence type="ECO:0000256" key="6">
    <source>
        <dbReference type="ARBA" id="ARBA00024722"/>
    </source>
</evidence>
<evidence type="ECO:0000313" key="8">
    <source>
        <dbReference type="EMBL" id="KGJ64735.1"/>
    </source>
</evidence>
<dbReference type="GO" id="GO:0055085">
    <property type="term" value="P:transmembrane transport"/>
    <property type="evidence" value="ECO:0007669"/>
    <property type="project" value="UniProtKB-ARBA"/>
</dbReference>
<dbReference type="InterPro" id="IPR027417">
    <property type="entry name" value="P-loop_NTPase"/>
</dbReference>
<dbReference type="InterPro" id="IPR003439">
    <property type="entry name" value="ABC_transporter-like_ATP-bd"/>
</dbReference>
<dbReference type="EMBL" id="ADOU02000007">
    <property type="protein sequence ID" value="KGJ64735.1"/>
    <property type="molecule type" value="Genomic_DNA"/>
</dbReference>
<sequence length="318" mass="34018">MNGNTVLDIRDLEVSFSVRRAGRKYQVRAVDGVSLSLAEGEVLGIVGESGCGKTTLGRSIVGLARPDSGTISFKGTDMTGASLRNMRLNIRMVFQDPYASLNPRRSIGDSVAEAGDINGFFTSRAERSAAIAATLTAVGLDPSFAARYPYELSGGQRQRAGIARTILPSPSIVIADEPVSALDVSVQAQVLNLMMDLREQLRLSMLFISHDLGVIGQISNRVAVMYMGRIVEQAATRTVLDDPRHPYTRSLVAAIPKPDPSKRILGAIETGEPPSLFKRPSGCAYAPRCPIASHRCLVDVPELRSAGADGRAIACHNA</sequence>
<keyword evidence="5 8" id="KW-0067">ATP-binding</keyword>
<dbReference type="InterPro" id="IPR003593">
    <property type="entry name" value="AAA+_ATPase"/>
</dbReference>
<dbReference type="GO" id="GO:0015833">
    <property type="term" value="P:peptide transport"/>
    <property type="evidence" value="ECO:0007669"/>
    <property type="project" value="InterPro"/>
</dbReference>
<dbReference type="Proteomes" id="UP000024900">
    <property type="component" value="Unassembled WGS sequence"/>
</dbReference>
<accession>A0A837C6U2</accession>
<comment type="caution">
    <text evidence="8">The sequence shown here is derived from an EMBL/GenBank/DDBJ whole genome shotgun (WGS) entry which is preliminary data.</text>
</comment>
<dbReference type="SUPFAM" id="SSF52540">
    <property type="entry name" value="P-loop containing nucleoside triphosphate hydrolases"/>
    <property type="match status" value="1"/>
</dbReference>
<dbReference type="InterPro" id="IPR050319">
    <property type="entry name" value="ABC_transp_ATP-bind"/>
</dbReference>
<evidence type="ECO:0000256" key="3">
    <source>
        <dbReference type="ARBA" id="ARBA00022448"/>
    </source>
</evidence>
<comment type="similarity">
    <text evidence="2">Belongs to the ABC transporter superfamily.</text>
</comment>
<dbReference type="SMART" id="SM00382">
    <property type="entry name" value="AAA"/>
    <property type="match status" value="1"/>
</dbReference>
<comment type="function">
    <text evidence="6">Involved in beta-(1--&gt;2)glucan export. Transmembrane domains (TMD) form a pore in the inner membrane and the ATP-binding domain (NBD) is responsible for energy generation.</text>
</comment>
<dbReference type="FunFam" id="3.40.50.300:FF:000016">
    <property type="entry name" value="Oligopeptide ABC transporter ATP-binding component"/>
    <property type="match status" value="1"/>
</dbReference>
<keyword evidence="4" id="KW-0547">Nucleotide-binding</keyword>
<reference evidence="8 9" key="1">
    <citation type="journal article" date="2014" name="BMC Genomics">
        <title>Comparative genomics of Bradyrhizobium japonicum CPAC 15 and Bradyrhizobium diazoefficiens CPAC 7: elite model strains for understanding symbiotic performance with soybean.</title>
        <authorList>
            <person name="Siqueira A.F."/>
            <person name="Ormeno-Orrillo E."/>
            <person name="Souza R.C."/>
            <person name="Rodrigues E.P."/>
            <person name="Almeida L.G."/>
            <person name="Barcellos F.G."/>
            <person name="Batista J.S."/>
            <person name="Nakatami A.S."/>
            <person name="Martinez-Romero E."/>
            <person name="Vasconcelos A.T."/>
            <person name="Hungria M."/>
        </authorList>
    </citation>
    <scope>NUCLEOTIDE SEQUENCE [LARGE SCALE GENOMIC DNA]</scope>
    <source>
        <strain evidence="8 9">SEMIA 5080</strain>
    </source>
</reference>
<organism evidence="8 9">
    <name type="scientific">Bradyrhizobium diazoefficiens SEMIA 5080</name>
    <dbReference type="NCBI Taxonomy" id="754504"/>
    <lineage>
        <taxon>Bacteria</taxon>
        <taxon>Pseudomonadati</taxon>
        <taxon>Pseudomonadota</taxon>
        <taxon>Alphaproteobacteria</taxon>
        <taxon>Hyphomicrobiales</taxon>
        <taxon>Nitrobacteraceae</taxon>
        <taxon>Bradyrhizobium</taxon>
    </lineage>
</organism>
<dbReference type="Gene3D" id="3.40.50.300">
    <property type="entry name" value="P-loop containing nucleotide triphosphate hydrolases"/>
    <property type="match status" value="1"/>
</dbReference>
<dbReference type="GO" id="GO:0005524">
    <property type="term" value="F:ATP binding"/>
    <property type="evidence" value="ECO:0007669"/>
    <property type="project" value="UniProtKB-KW"/>
</dbReference>
<dbReference type="InterPro" id="IPR013563">
    <property type="entry name" value="Oligopep_ABC_C"/>
</dbReference>
<dbReference type="GO" id="GO:0005886">
    <property type="term" value="C:plasma membrane"/>
    <property type="evidence" value="ECO:0007669"/>
    <property type="project" value="UniProtKB-SubCell"/>
</dbReference>
<protein>
    <submittedName>
        <fullName evidence="8">Putative Oligopeptide transport ATP-binding protein appF</fullName>
    </submittedName>
</protein>
<dbReference type="CDD" id="cd03257">
    <property type="entry name" value="ABC_NikE_OppD_transporters"/>
    <property type="match status" value="1"/>
</dbReference>
<evidence type="ECO:0000259" key="7">
    <source>
        <dbReference type="PROSITE" id="PS50893"/>
    </source>
</evidence>